<dbReference type="AlphaFoldDB" id="A0A543CDW3"/>
<dbReference type="RefSeq" id="WP_246121337.1">
    <property type="nucleotide sequence ID" value="NZ_VFOZ01000001.1"/>
</dbReference>
<dbReference type="InterPro" id="IPR029063">
    <property type="entry name" value="SAM-dependent_MTases_sf"/>
</dbReference>
<evidence type="ECO:0000313" key="1">
    <source>
        <dbReference type="EMBL" id="TQL95284.1"/>
    </source>
</evidence>
<dbReference type="GO" id="GO:0032259">
    <property type="term" value="P:methylation"/>
    <property type="evidence" value="ECO:0007669"/>
    <property type="project" value="UniProtKB-KW"/>
</dbReference>
<dbReference type="GO" id="GO:0008168">
    <property type="term" value="F:methyltransferase activity"/>
    <property type="evidence" value="ECO:0007669"/>
    <property type="project" value="UniProtKB-KW"/>
</dbReference>
<keyword evidence="1" id="KW-0489">Methyltransferase</keyword>
<reference evidence="1 2" key="1">
    <citation type="submission" date="2019-06" db="EMBL/GenBank/DDBJ databases">
        <title>Sequencing the genomes of 1000 actinobacteria strains.</title>
        <authorList>
            <person name="Klenk H.-P."/>
        </authorList>
    </citation>
    <scope>NUCLEOTIDE SEQUENCE [LARGE SCALE GENOMIC DNA]</scope>
    <source>
        <strain evidence="1 2">DSM 102200</strain>
    </source>
</reference>
<keyword evidence="1" id="KW-0808">Transferase</keyword>
<dbReference type="SUPFAM" id="SSF53335">
    <property type="entry name" value="S-adenosyl-L-methionine-dependent methyltransferases"/>
    <property type="match status" value="1"/>
</dbReference>
<dbReference type="Pfam" id="PF04672">
    <property type="entry name" value="Methyltransf_19"/>
    <property type="match status" value="1"/>
</dbReference>
<comment type="caution">
    <text evidence="1">The sequence shown here is derived from an EMBL/GenBank/DDBJ whole genome shotgun (WGS) entry which is preliminary data.</text>
</comment>
<dbReference type="InterPro" id="IPR006764">
    <property type="entry name" value="SAM_dep_MeTrfase_SAV2177_type"/>
</dbReference>
<evidence type="ECO:0000313" key="2">
    <source>
        <dbReference type="Proteomes" id="UP000316096"/>
    </source>
</evidence>
<accession>A0A543CDW3</accession>
<dbReference type="EMBL" id="VFOZ01000001">
    <property type="protein sequence ID" value="TQL95284.1"/>
    <property type="molecule type" value="Genomic_DNA"/>
</dbReference>
<organism evidence="1 2">
    <name type="scientific">Actinoallomurus bryophytorum</name>
    <dbReference type="NCBI Taxonomy" id="1490222"/>
    <lineage>
        <taxon>Bacteria</taxon>
        <taxon>Bacillati</taxon>
        <taxon>Actinomycetota</taxon>
        <taxon>Actinomycetes</taxon>
        <taxon>Streptosporangiales</taxon>
        <taxon>Thermomonosporaceae</taxon>
        <taxon>Actinoallomurus</taxon>
    </lineage>
</organism>
<dbReference type="CDD" id="cd02440">
    <property type="entry name" value="AdoMet_MTases"/>
    <property type="match status" value="1"/>
</dbReference>
<dbReference type="Gene3D" id="3.40.50.150">
    <property type="entry name" value="Vaccinia Virus protein VP39"/>
    <property type="match status" value="1"/>
</dbReference>
<dbReference type="Proteomes" id="UP000316096">
    <property type="component" value="Unassembled WGS sequence"/>
</dbReference>
<sequence length="271" mass="30428">MTGAARRALGDFNTTRPNIARMNDYFLGGKDNFAVDREAAEQLLAIAPEIQDIATENRRFLGRAVRYLAEHGIRQFIDIGSGLPSRRNTHEVAQKVAPDARVVYVDKDPVVISHGRAILANNERTVVVEGDILHPEDLVTHPQVRRIVDLDEPVAVLIFGALHFIPHSEDPFKCVAWMRDAMPPGSYLAISHVVFDTRPDAVDPIEDIYRGIFERPDAKAARNIEDVRRFFDGWDLIEPGLVYVRQWHPDNPLSARSAEKVWVVGGVARKA</sequence>
<proteinExistence type="predicted"/>
<protein>
    <submittedName>
        <fullName evidence="1">S-adenosyl methyltransferase</fullName>
    </submittedName>
</protein>
<name>A0A543CDW3_9ACTN</name>
<keyword evidence="2" id="KW-1185">Reference proteome</keyword>
<dbReference type="PIRSF" id="PIRSF017393">
    <property type="entry name" value="MTase_SAV2177"/>
    <property type="match status" value="1"/>
</dbReference>
<gene>
    <name evidence="1" type="ORF">FB559_0784</name>
</gene>